<dbReference type="Gene3D" id="1.10.10.10">
    <property type="entry name" value="Winged helix-like DNA-binding domain superfamily/Winged helix DNA-binding domain"/>
    <property type="match status" value="1"/>
</dbReference>
<dbReference type="RefSeq" id="WP_136890673.1">
    <property type="nucleotide sequence ID" value="NZ_CP034413.3"/>
</dbReference>
<sequence length="228" mass="26292">MLKPVNHNSASSQIYEQLLHYIISGEWPVGTRLPSEKDLAEQFGVSRVPIREALQRLRAIGVVRSLQGSGSFVCGNSPLEAMETILSCNAVSHEQIVDLLEFRKIFEPYCVHKVAETATNQQLFELEKYAPSLESIKDQNDIRTVTFEMDIAFHRNIVLLTNNSLFISLYEVISNLRLSHIEYFVGLRMDHERILEEHHEIYRALICRDAQLAEKLMYDHLTRVSNFM</sequence>
<dbReference type="SMART" id="SM00345">
    <property type="entry name" value="HTH_GNTR"/>
    <property type="match status" value="1"/>
</dbReference>
<evidence type="ECO:0000259" key="4">
    <source>
        <dbReference type="PROSITE" id="PS50949"/>
    </source>
</evidence>
<protein>
    <submittedName>
        <fullName evidence="5">FadR family transcriptional regulator</fullName>
    </submittedName>
</protein>
<dbReference type="SMART" id="SM00895">
    <property type="entry name" value="FCD"/>
    <property type="match status" value="1"/>
</dbReference>
<dbReference type="Pfam" id="PF00392">
    <property type="entry name" value="GntR"/>
    <property type="match status" value="1"/>
</dbReference>
<evidence type="ECO:0000256" key="1">
    <source>
        <dbReference type="ARBA" id="ARBA00023015"/>
    </source>
</evidence>
<dbReference type="InterPro" id="IPR011711">
    <property type="entry name" value="GntR_C"/>
</dbReference>
<evidence type="ECO:0000256" key="3">
    <source>
        <dbReference type="ARBA" id="ARBA00023163"/>
    </source>
</evidence>
<dbReference type="KEGG" id="obj:EIO64_00790"/>
<dbReference type="GeneID" id="89521272"/>
<dbReference type="InterPro" id="IPR036390">
    <property type="entry name" value="WH_DNA-bd_sf"/>
</dbReference>
<dbReference type="Pfam" id="PF07729">
    <property type="entry name" value="FCD"/>
    <property type="match status" value="1"/>
</dbReference>
<dbReference type="SUPFAM" id="SSF46785">
    <property type="entry name" value="Winged helix' DNA-binding domain"/>
    <property type="match status" value="1"/>
</dbReference>
<organism evidence="5 6">
    <name type="scientific">Dysosmobacter welbionis</name>
    <dbReference type="NCBI Taxonomy" id="2093857"/>
    <lineage>
        <taxon>Bacteria</taxon>
        <taxon>Bacillati</taxon>
        <taxon>Bacillota</taxon>
        <taxon>Clostridia</taxon>
        <taxon>Eubacteriales</taxon>
        <taxon>Oscillospiraceae</taxon>
        <taxon>Dysosmobacter</taxon>
    </lineage>
</organism>
<reference evidence="6" key="1">
    <citation type="submission" date="2018-12" db="EMBL/GenBank/DDBJ databases">
        <title>Dusodibacter welbiota gen. nov., sp. nov., isolated from human faeces and emended description of the Oscillibacter genus.</title>
        <authorList>
            <person name="Le Roy T."/>
            <person name="Van der Smissen P."/>
            <person name="Delzenne N."/>
            <person name="Muccioli G."/>
            <person name="Collet J.F."/>
            <person name="Cani P.D."/>
        </authorList>
    </citation>
    <scope>NUCLEOTIDE SEQUENCE [LARGE SCALE GENOMIC DNA]</scope>
    <source>
        <strain evidence="6">J115</strain>
    </source>
</reference>
<keyword evidence="1" id="KW-0805">Transcription regulation</keyword>
<evidence type="ECO:0000256" key="2">
    <source>
        <dbReference type="ARBA" id="ARBA00023125"/>
    </source>
</evidence>
<dbReference type="InterPro" id="IPR036388">
    <property type="entry name" value="WH-like_DNA-bd_sf"/>
</dbReference>
<feature type="domain" description="HTH gntR-type" evidence="4">
    <location>
        <begin position="8"/>
        <end position="76"/>
    </location>
</feature>
<dbReference type="CDD" id="cd07377">
    <property type="entry name" value="WHTH_GntR"/>
    <property type="match status" value="1"/>
</dbReference>
<proteinExistence type="predicted"/>
<name>A0A4D7AJN4_9FIRM</name>
<keyword evidence="6" id="KW-1185">Reference proteome</keyword>
<dbReference type="SUPFAM" id="SSF48008">
    <property type="entry name" value="GntR ligand-binding domain-like"/>
    <property type="match status" value="1"/>
</dbReference>
<evidence type="ECO:0000313" key="5">
    <source>
        <dbReference type="EMBL" id="QCI57943.1"/>
    </source>
</evidence>
<dbReference type="PROSITE" id="PS50949">
    <property type="entry name" value="HTH_GNTR"/>
    <property type="match status" value="1"/>
</dbReference>
<dbReference type="InterPro" id="IPR008920">
    <property type="entry name" value="TF_FadR/GntR_C"/>
</dbReference>
<dbReference type="PANTHER" id="PTHR43537">
    <property type="entry name" value="TRANSCRIPTIONAL REGULATOR, GNTR FAMILY"/>
    <property type="match status" value="1"/>
</dbReference>
<dbReference type="PRINTS" id="PR00035">
    <property type="entry name" value="HTHGNTR"/>
</dbReference>
<keyword evidence="2" id="KW-0238">DNA-binding</keyword>
<dbReference type="PANTHER" id="PTHR43537:SF5">
    <property type="entry name" value="UXU OPERON TRANSCRIPTIONAL REGULATOR"/>
    <property type="match status" value="1"/>
</dbReference>
<keyword evidence="3" id="KW-0804">Transcription</keyword>
<gene>
    <name evidence="5" type="ORF">EIO64_00790</name>
</gene>
<dbReference type="AlphaFoldDB" id="A0A4D7AJN4"/>
<accession>A0A4D7AJN4</accession>
<dbReference type="InterPro" id="IPR000524">
    <property type="entry name" value="Tscrpt_reg_HTH_GntR"/>
</dbReference>
<dbReference type="GO" id="GO:0003700">
    <property type="term" value="F:DNA-binding transcription factor activity"/>
    <property type="evidence" value="ECO:0007669"/>
    <property type="project" value="InterPro"/>
</dbReference>
<evidence type="ECO:0000313" key="6">
    <source>
        <dbReference type="Proteomes" id="UP000298642"/>
    </source>
</evidence>
<dbReference type="Proteomes" id="UP000298642">
    <property type="component" value="Chromosome"/>
</dbReference>
<dbReference type="GO" id="GO:0003677">
    <property type="term" value="F:DNA binding"/>
    <property type="evidence" value="ECO:0007669"/>
    <property type="project" value="UniProtKB-KW"/>
</dbReference>
<dbReference type="EMBL" id="CP034413">
    <property type="protein sequence ID" value="QCI57943.1"/>
    <property type="molecule type" value="Genomic_DNA"/>
</dbReference>
<dbReference type="Gene3D" id="1.20.120.530">
    <property type="entry name" value="GntR ligand-binding domain-like"/>
    <property type="match status" value="1"/>
</dbReference>